<evidence type="ECO:0000313" key="4">
    <source>
        <dbReference type="Proteomes" id="UP001205920"/>
    </source>
</evidence>
<accession>A0AAW5HYL1</accession>
<evidence type="ECO:0000256" key="1">
    <source>
        <dbReference type="SAM" id="MobiDB-lite"/>
    </source>
</evidence>
<dbReference type="Proteomes" id="UP001205920">
    <property type="component" value="Unassembled WGS sequence"/>
</dbReference>
<evidence type="ECO:0000259" key="2">
    <source>
        <dbReference type="PROSITE" id="PS50994"/>
    </source>
</evidence>
<dbReference type="PANTHER" id="PTHR46889">
    <property type="entry name" value="TRANSPOSASE INSF FOR INSERTION SEQUENCE IS3B-RELATED"/>
    <property type="match status" value="1"/>
</dbReference>
<dbReference type="PROSITE" id="PS50994">
    <property type="entry name" value="INTEGRASE"/>
    <property type="match status" value="1"/>
</dbReference>
<dbReference type="PANTHER" id="PTHR46889:SF4">
    <property type="entry name" value="TRANSPOSASE INSO FOR INSERTION SEQUENCE ELEMENT IS911B-RELATED"/>
    <property type="match status" value="1"/>
</dbReference>
<feature type="region of interest" description="Disordered" evidence="1">
    <location>
        <begin position="120"/>
        <end position="144"/>
    </location>
</feature>
<proteinExistence type="predicted"/>
<dbReference type="SUPFAM" id="SSF53098">
    <property type="entry name" value="Ribonuclease H-like"/>
    <property type="match status" value="1"/>
</dbReference>
<dbReference type="Gene3D" id="3.30.420.10">
    <property type="entry name" value="Ribonuclease H-like superfamily/Ribonuclease H"/>
    <property type="match status" value="1"/>
</dbReference>
<sequence>MLTVEQTQRYEAGLQQENELIEALVGIGHSMRKACNVLGVARSRRYYQDNPRPKKQDPIPHHKRNIKRLTDAQVNDILALLDANPYSSVDDVFYHALNNGCYIASLRSFYRVAKAHGKLLSQRHGTRRTRPRRARGHNQPPHVEAHRPGQVLCWDITYLPGKYTNQYYACHTAIDLYSRAVVGAVVAHHEDSRVARHMFEEIFAAHPDVDTVHSDNGAAMTSRSLGKLFDAHQVKRSFSRQSISNDNPHMESLFHTMKGMAYYPKAFASIKHAAGWVDEFTTLYNQRPHSGINGYTPQSVLDGTWQKLEANRRSAVEQALADGVITARPKTPIGLPEKVTIIRTTTKTAPIPRALMMHC</sequence>
<dbReference type="EMBL" id="JAEUWV010000030">
    <property type="protein sequence ID" value="MCO6395462.1"/>
    <property type="molecule type" value="Genomic_DNA"/>
</dbReference>
<dbReference type="InterPro" id="IPR050900">
    <property type="entry name" value="Transposase_IS3/IS150/IS904"/>
</dbReference>
<feature type="domain" description="Integrase catalytic" evidence="2">
    <location>
        <begin position="144"/>
        <end position="305"/>
    </location>
</feature>
<dbReference type="GO" id="GO:0015074">
    <property type="term" value="P:DNA integration"/>
    <property type="evidence" value="ECO:0007669"/>
    <property type="project" value="InterPro"/>
</dbReference>
<dbReference type="AlphaFoldDB" id="A0AAW5HYL1"/>
<gene>
    <name evidence="3" type="ORF">JMN37_10865</name>
</gene>
<name>A0AAW5HYL1_9CORY</name>
<dbReference type="GO" id="GO:0003676">
    <property type="term" value="F:nucleic acid binding"/>
    <property type="evidence" value="ECO:0007669"/>
    <property type="project" value="InterPro"/>
</dbReference>
<dbReference type="InterPro" id="IPR048020">
    <property type="entry name" value="Transpos_IS3"/>
</dbReference>
<dbReference type="InterPro" id="IPR001584">
    <property type="entry name" value="Integrase_cat-core"/>
</dbReference>
<organism evidence="3 4">
    <name type="scientific">Corynebacterium lipophilum</name>
    <dbReference type="NCBI Taxonomy" id="2804918"/>
    <lineage>
        <taxon>Bacteria</taxon>
        <taxon>Bacillati</taxon>
        <taxon>Actinomycetota</taxon>
        <taxon>Actinomycetes</taxon>
        <taxon>Mycobacteriales</taxon>
        <taxon>Corynebacteriaceae</taxon>
        <taxon>Corynebacterium</taxon>
    </lineage>
</organism>
<reference evidence="3 4" key="1">
    <citation type="submission" date="2021-01" db="EMBL/GenBank/DDBJ databases">
        <title>Identification and Characterization of Corynebacterium sp.</title>
        <authorList>
            <person name="Luo Q."/>
            <person name="Qu P."/>
            <person name="Chen Q."/>
        </authorList>
    </citation>
    <scope>NUCLEOTIDE SEQUENCE [LARGE SCALE GENOMIC DNA]</scope>
    <source>
        <strain evidence="3 4">MC-18</strain>
    </source>
</reference>
<feature type="compositionally biased region" description="Basic residues" evidence="1">
    <location>
        <begin position="124"/>
        <end position="136"/>
    </location>
</feature>
<protein>
    <submittedName>
        <fullName evidence="3">IS3 family transposase</fullName>
    </submittedName>
</protein>
<dbReference type="InterPro" id="IPR036397">
    <property type="entry name" value="RNaseH_sf"/>
</dbReference>
<evidence type="ECO:0000313" key="3">
    <source>
        <dbReference type="EMBL" id="MCO6395462.1"/>
    </source>
</evidence>
<comment type="caution">
    <text evidence="3">The sequence shown here is derived from an EMBL/GenBank/DDBJ whole genome shotgun (WGS) entry which is preliminary data.</text>
</comment>
<keyword evidence="4" id="KW-1185">Reference proteome</keyword>
<dbReference type="NCBIfam" id="NF033516">
    <property type="entry name" value="transpos_IS3"/>
    <property type="match status" value="1"/>
</dbReference>
<dbReference type="RefSeq" id="WP_269010992.1">
    <property type="nucleotide sequence ID" value="NZ_JAEUWV010000030.1"/>
</dbReference>
<dbReference type="InterPro" id="IPR012337">
    <property type="entry name" value="RNaseH-like_sf"/>
</dbReference>
<dbReference type="Pfam" id="PF00665">
    <property type="entry name" value="rve"/>
    <property type="match status" value="1"/>
</dbReference>